<dbReference type="GO" id="GO:0033539">
    <property type="term" value="P:fatty acid beta-oxidation using acyl-CoA dehydrogenase"/>
    <property type="evidence" value="ECO:0007669"/>
    <property type="project" value="TreeGrafter"/>
</dbReference>
<comment type="caution">
    <text evidence="5">The sequence shown here is derived from an EMBL/GenBank/DDBJ whole genome shotgun (WGS) entry which is preliminary data.</text>
</comment>
<feature type="binding site" evidence="2">
    <location>
        <begin position="272"/>
        <end position="279"/>
    </location>
    <ligand>
        <name>FAD</name>
        <dbReference type="ChEBI" id="CHEBI:57692"/>
    </ligand>
</feature>
<dbReference type="PIRSF" id="PIRSF000089">
    <property type="entry name" value="Electra_flavoP_a"/>
    <property type="match status" value="1"/>
</dbReference>
<organism evidence="5 6">
    <name type="scientific">Vallitalea longa</name>
    <dbReference type="NCBI Taxonomy" id="2936439"/>
    <lineage>
        <taxon>Bacteria</taxon>
        <taxon>Bacillati</taxon>
        <taxon>Bacillota</taxon>
        <taxon>Clostridia</taxon>
        <taxon>Lachnospirales</taxon>
        <taxon>Vallitaleaceae</taxon>
        <taxon>Vallitalea</taxon>
    </lineage>
</organism>
<dbReference type="SUPFAM" id="SSF52402">
    <property type="entry name" value="Adenine nucleotide alpha hydrolases-like"/>
    <property type="match status" value="1"/>
</dbReference>
<dbReference type="InterPro" id="IPR014729">
    <property type="entry name" value="Rossmann-like_a/b/a_fold"/>
</dbReference>
<keyword evidence="6" id="KW-1185">Reference proteome</keyword>
<protein>
    <submittedName>
        <fullName evidence="5">Electron transfer flavoprotein subunit alpha</fullName>
    </submittedName>
</protein>
<evidence type="ECO:0000256" key="3">
    <source>
        <dbReference type="SAM" id="Coils"/>
    </source>
</evidence>
<dbReference type="Gene3D" id="3.40.50.620">
    <property type="entry name" value="HUPs"/>
    <property type="match status" value="1"/>
</dbReference>
<reference evidence="5" key="1">
    <citation type="submission" date="2022-06" db="EMBL/GenBank/DDBJ databases">
        <title>Vallitalea longa sp. nov., an anaerobic bacterium isolated from marine sediment.</title>
        <authorList>
            <person name="Hirano S."/>
            <person name="Terahara T."/>
            <person name="Mori K."/>
            <person name="Hamada M."/>
            <person name="Matsumoto R."/>
            <person name="Kobayashi T."/>
        </authorList>
    </citation>
    <scope>NUCLEOTIDE SEQUENCE</scope>
    <source>
        <strain evidence="5">SH18-1</strain>
    </source>
</reference>
<dbReference type="Pfam" id="PF00766">
    <property type="entry name" value="ETF_alpha"/>
    <property type="match status" value="1"/>
</dbReference>
<dbReference type="InterPro" id="IPR001308">
    <property type="entry name" value="ETF_a/FixB"/>
</dbReference>
<dbReference type="RefSeq" id="WP_281815967.1">
    <property type="nucleotide sequence ID" value="NZ_BRLB01000007.1"/>
</dbReference>
<keyword evidence="2" id="KW-0274">FAD</keyword>
<proteinExistence type="inferred from homology"/>
<dbReference type="InterPro" id="IPR014731">
    <property type="entry name" value="ETF_asu_C"/>
</dbReference>
<dbReference type="InterPro" id="IPR029035">
    <property type="entry name" value="DHS-like_NAD/FAD-binding_dom"/>
</dbReference>
<gene>
    <name evidence="5" type="ORF">SH1V18_25630</name>
</gene>
<dbReference type="AlphaFoldDB" id="A0A9W5YCY7"/>
<dbReference type="GO" id="GO:0050660">
    <property type="term" value="F:flavin adenine dinucleotide binding"/>
    <property type="evidence" value="ECO:0007669"/>
    <property type="project" value="InterPro"/>
</dbReference>
<evidence type="ECO:0000313" key="5">
    <source>
        <dbReference type="EMBL" id="GKX30083.1"/>
    </source>
</evidence>
<keyword evidence="2" id="KW-0285">Flavoprotein</keyword>
<dbReference type="EMBL" id="BRLB01000007">
    <property type="protein sequence ID" value="GKX30083.1"/>
    <property type="molecule type" value="Genomic_DNA"/>
</dbReference>
<dbReference type="InterPro" id="IPR014730">
    <property type="entry name" value="ETF_a/b_N"/>
</dbReference>
<dbReference type="Proteomes" id="UP001144256">
    <property type="component" value="Unassembled WGS sequence"/>
</dbReference>
<dbReference type="SMART" id="SM00893">
    <property type="entry name" value="ETF"/>
    <property type="match status" value="1"/>
</dbReference>
<sequence length="321" mass="36159">MRNKKIWIISDQDKRYATEHLLQILHKGIELRRNDKDEVSVICVGMSREDQFEKLFQYGADRIIFCEQNEGYSISLYVKCIEAMLQDKMPDVILFPASITGRQTAAILSVRFGAGLTACCTDVQYDNEVDRYVFIRPAMSESVLAKITCINKNLQMCTIKENIFDSEFVTNGKSYNMEYFPYIEKKSEKNIEVLERKALNLKERVDIKSAKIVFVVGRGMKNSMDLCKSVARQYGAVVVGTKAAVEEKMIQENHQIGQSGISISPDICVAFGVSGATQHMVGIKGAQLIIAVNTDKNAPIFQYSDYIIVDKGENVLTELAQ</sequence>
<feature type="coiled-coil region" evidence="3">
    <location>
        <begin position="184"/>
        <end position="211"/>
    </location>
</feature>
<feature type="binding site" evidence="2">
    <location>
        <position position="293"/>
    </location>
    <ligand>
        <name>FAD</name>
        <dbReference type="ChEBI" id="CHEBI:57692"/>
    </ligand>
</feature>
<name>A0A9W5YCY7_9FIRM</name>
<comment type="cofactor">
    <cofactor evidence="2">
        <name>FAD</name>
        <dbReference type="ChEBI" id="CHEBI:57692"/>
    </cofactor>
    <text evidence="2">Binds 1 FAD per dimer.</text>
</comment>
<dbReference type="GO" id="GO:0009055">
    <property type="term" value="F:electron transfer activity"/>
    <property type="evidence" value="ECO:0007669"/>
    <property type="project" value="InterPro"/>
</dbReference>
<accession>A0A9W5YCY7</accession>
<dbReference type="Pfam" id="PF01012">
    <property type="entry name" value="ETF"/>
    <property type="match status" value="1"/>
</dbReference>
<dbReference type="PANTHER" id="PTHR43153:SF1">
    <property type="entry name" value="ELECTRON TRANSFER FLAVOPROTEIN SUBUNIT ALPHA, MITOCHONDRIAL"/>
    <property type="match status" value="1"/>
</dbReference>
<feature type="binding site" evidence="2">
    <location>
        <position position="218"/>
    </location>
    <ligand>
        <name>FAD</name>
        <dbReference type="ChEBI" id="CHEBI:57692"/>
    </ligand>
</feature>
<evidence type="ECO:0000256" key="2">
    <source>
        <dbReference type="PIRSR" id="PIRSR000089-1"/>
    </source>
</evidence>
<dbReference type="SUPFAM" id="SSF52467">
    <property type="entry name" value="DHS-like NAD/FAD-binding domain"/>
    <property type="match status" value="1"/>
</dbReference>
<comment type="similarity">
    <text evidence="1">Belongs to the ETF alpha-subunit/FixB family.</text>
</comment>
<feature type="domain" description="Electron transfer flavoprotein alpha/beta-subunit N-terminal" evidence="4">
    <location>
        <begin position="6"/>
        <end position="195"/>
    </location>
</feature>
<dbReference type="Gene3D" id="3.40.50.1220">
    <property type="entry name" value="TPP-binding domain"/>
    <property type="match status" value="1"/>
</dbReference>
<keyword evidence="3" id="KW-0175">Coiled coil</keyword>
<evidence type="ECO:0000256" key="1">
    <source>
        <dbReference type="ARBA" id="ARBA00005817"/>
    </source>
</evidence>
<evidence type="ECO:0000259" key="4">
    <source>
        <dbReference type="SMART" id="SM00893"/>
    </source>
</evidence>
<feature type="binding site" evidence="2">
    <location>
        <begin position="255"/>
        <end position="259"/>
    </location>
    <ligand>
        <name>FAD</name>
        <dbReference type="ChEBI" id="CHEBI:57692"/>
    </ligand>
</feature>
<dbReference type="PANTHER" id="PTHR43153">
    <property type="entry name" value="ELECTRON TRANSFER FLAVOPROTEIN ALPHA"/>
    <property type="match status" value="1"/>
</dbReference>
<evidence type="ECO:0000313" key="6">
    <source>
        <dbReference type="Proteomes" id="UP001144256"/>
    </source>
</evidence>